<proteinExistence type="predicted"/>
<dbReference type="EMBL" id="PPED02000001">
    <property type="protein sequence ID" value="PWN71792.1"/>
    <property type="molecule type" value="Genomic_DNA"/>
</dbReference>
<evidence type="ECO:0000313" key="2">
    <source>
        <dbReference type="EMBL" id="PWN71792.1"/>
    </source>
</evidence>
<keyword evidence="3" id="KW-1185">Reference proteome</keyword>
<dbReference type="InterPro" id="IPR019734">
    <property type="entry name" value="TPR_rpt"/>
</dbReference>
<reference evidence="2 3" key="1">
    <citation type="submission" date="2018-04" db="EMBL/GenBank/DDBJ databases">
        <title>Draft Genome Sequence of Phosphate-Solubilizing Chryseobacterium sp. ISE14 that is a Biocontrol and Plant Growth-Promoting Rhizobacterium Isolated from Cucumber.</title>
        <authorList>
            <person name="Jeong J.-J."/>
            <person name="Sang M.K."/>
            <person name="Choi I.-G."/>
            <person name="Kim K.D."/>
        </authorList>
    </citation>
    <scope>NUCLEOTIDE SEQUENCE [LARGE SCALE GENOMIC DNA]</scope>
    <source>
        <strain evidence="2 3">ISE14</strain>
    </source>
</reference>
<name>A0A316XD89_9FLAO</name>
<dbReference type="RefSeq" id="WP_109710599.1">
    <property type="nucleotide sequence ID" value="NZ_PPED02000001.1"/>
</dbReference>
<keyword evidence="1" id="KW-0802">TPR repeat</keyword>
<dbReference type="Gene3D" id="1.25.40.10">
    <property type="entry name" value="Tetratricopeptide repeat domain"/>
    <property type="match status" value="2"/>
</dbReference>
<accession>A0A316XD89</accession>
<dbReference type="PROSITE" id="PS50005">
    <property type="entry name" value="TPR"/>
    <property type="match status" value="1"/>
</dbReference>
<protein>
    <submittedName>
        <fullName evidence="2">Uncharacterized protein</fullName>
    </submittedName>
</protein>
<evidence type="ECO:0000313" key="3">
    <source>
        <dbReference type="Proteomes" id="UP000236594"/>
    </source>
</evidence>
<dbReference type="InterPro" id="IPR011990">
    <property type="entry name" value="TPR-like_helical_dom_sf"/>
</dbReference>
<dbReference type="SUPFAM" id="SSF48452">
    <property type="entry name" value="TPR-like"/>
    <property type="match status" value="2"/>
</dbReference>
<dbReference type="OrthoDB" id="1391234at2"/>
<dbReference type="AlphaFoldDB" id="A0A316XD89"/>
<organism evidence="2 3">
    <name type="scientific">Chryseobacterium phosphatilyticum</name>
    <dbReference type="NCBI Taxonomy" id="475075"/>
    <lineage>
        <taxon>Bacteria</taxon>
        <taxon>Pseudomonadati</taxon>
        <taxon>Bacteroidota</taxon>
        <taxon>Flavobacteriia</taxon>
        <taxon>Flavobacteriales</taxon>
        <taxon>Weeksellaceae</taxon>
        <taxon>Chryseobacterium group</taxon>
        <taxon>Chryseobacterium</taxon>
    </lineage>
</organism>
<evidence type="ECO:0000256" key="1">
    <source>
        <dbReference type="PROSITE-ProRule" id="PRU00339"/>
    </source>
</evidence>
<sequence length="766" mass="90309">MYDKLEQLFYRGELEQCIAEGEEYLLSHPHDEEILFLMAIASHDKVYYDGHEAVFDVIQQKMIPYFRKVLKLNPNHQKSLYSILSYSLDNEYTLAQIGKTKKHITEQNKEEFIFYAEQMLEDPENTVFGYDFLVKIYESLGESKALLNSLEAGMYYFQKEFGDNRELLDRNRSLFWIKKIYLLDREKIISGAELTAIIEKEHTTFISRNEYDLINLADIAYENGAWDLALKMMLKAIKGENSALAIHEKLVEWHQRFYGLIQKGFSHPDVFYYQLIIERNYPDLLNIAEEFYYHHALEIINTRPELFSGYHFAGTYLYEKGQYSEAVSLLRKAVELSSNATAWRRKVESEYYLYKEVPGEVPVFTDYPSDIYNEGVYLSEFIDEIEDENDQIQWGEIIGELYQQSYDAFRKYYEGGKFESDYYNDLHTRAMCCNNLAIRYSLSGDSHSAAETASEGLQYSEFGELHLVLIDALLDGEDYENGAVALENYFHLYDESENFYYKNLYNKARQLEVHGILETFDIYADVEEMLTSLYQHTLDNREIDDEDYRDLEAAKNVLERILYERFEAEDRITRQTYYEHTAKRFPLEPNPQYVLMQIYNENEDYNGIAHTAKTYLENKKDFLIDIFDKAKTLYMIVKSDYFQGNYEDAAILFSEYDASHAEIMKAEDYVLWLHYGVKVYAKLNNKEQTFVLAERFSKIYSAEEWGYDSLMEDVELAKAIVLYQMGKLKEAHAVLDYVRSFSDYNPVADEYKNSWKKPGLFSKFGL</sequence>
<dbReference type="Proteomes" id="UP000236594">
    <property type="component" value="Unassembled WGS sequence"/>
</dbReference>
<comment type="caution">
    <text evidence="2">The sequence shown here is derived from an EMBL/GenBank/DDBJ whole genome shotgun (WGS) entry which is preliminary data.</text>
</comment>
<feature type="repeat" description="TPR" evidence="1">
    <location>
        <begin position="307"/>
        <end position="340"/>
    </location>
</feature>
<gene>
    <name evidence="2" type="ORF">C1631_004000</name>
</gene>